<dbReference type="Proteomes" id="UP000183263">
    <property type="component" value="Unassembled WGS sequence"/>
</dbReference>
<protein>
    <submittedName>
        <fullName evidence="2">CGNR zinc finger domain-containing protein</fullName>
    </submittedName>
</protein>
<dbReference type="EMBL" id="FNDN01000003">
    <property type="protein sequence ID" value="SDH82675.1"/>
    <property type="molecule type" value="Genomic_DNA"/>
</dbReference>
<reference evidence="2 3" key="1">
    <citation type="submission" date="2016-10" db="EMBL/GenBank/DDBJ databases">
        <authorList>
            <person name="de Groot N.N."/>
        </authorList>
    </citation>
    <scope>NUCLEOTIDE SEQUENCE [LARGE SCALE GENOMIC DNA]</scope>
    <source>
        <strain evidence="2 3">DSM 44892</strain>
    </source>
</reference>
<dbReference type="Gene3D" id="1.10.3300.10">
    <property type="entry name" value="Jann2411-like domain"/>
    <property type="match status" value="1"/>
</dbReference>
<dbReference type="Pfam" id="PF11706">
    <property type="entry name" value="zf-CGNR"/>
    <property type="match status" value="1"/>
</dbReference>
<evidence type="ECO:0000313" key="2">
    <source>
        <dbReference type="EMBL" id="SDH82675.1"/>
    </source>
</evidence>
<feature type="domain" description="Zinc finger CGNR" evidence="1">
    <location>
        <begin position="41"/>
        <end position="77"/>
    </location>
</feature>
<dbReference type="AlphaFoldDB" id="A0A1G8FKP4"/>
<sequence length="84" mass="9546">MVLKMDEGGVVRHVDRADCPPDAVVARETLRLIGSTNEFAVRLCDAPSCGMFFVPRRRNQEWCTTRCGARVRSSRRYEASSRLE</sequence>
<evidence type="ECO:0000313" key="3">
    <source>
        <dbReference type="Proteomes" id="UP000183263"/>
    </source>
</evidence>
<organism evidence="2 3">
    <name type="scientific">Rhodococcus triatomae</name>
    <dbReference type="NCBI Taxonomy" id="300028"/>
    <lineage>
        <taxon>Bacteria</taxon>
        <taxon>Bacillati</taxon>
        <taxon>Actinomycetota</taxon>
        <taxon>Actinomycetes</taxon>
        <taxon>Mycobacteriales</taxon>
        <taxon>Nocardiaceae</taxon>
        <taxon>Rhodococcus</taxon>
    </lineage>
</organism>
<dbReference type="SUPFAM" id="SSF160904">
    <property type="entry name" value="Jann2411-like"/>
    <property type="match status" value="1"/>
</dbReference>
<dbReference type="InterPro" id="IPR021005">
    <property type="entry name" value="Znf_CGNR"/>
</dbReference>
<keyword evidence="3" id="KW-1185">Reference proteome</keyword>
<proteinExistence type="predicted"/>
<gene>
    <name evidence="2" type="ORF">SAMN05444695_103314</name>
</gene>
<dbReference type="InterPro" id="IPR023286">
    <property type="entry name" value="ABATE_dom_sf"/>
</dbReference>
<accession>A0A1G8FKP4</accession>
<evidence type="ECO:0000259" key="1">
    <source>
        <dbReference type="Pfam" id="PF11706"/>
    </source>
</evidence>
<name>A0A1G8FKP4_9NOCA</name>